<evidence type="ECO:0000256" key="7">
    <source>
        <dbReference type="PIRSR" id="PIRSR005096-2"/>
    </source>
</evidence>
<dbReference type="GO" id="GO:0033499">
    <property type="term" value="P:galactose catabolic process via UDP-galactose, Leloir pathway"/>
    <property type="evidence" value="ECO:0007669"/>
    <property type="project" value="TreeGrafter"/>
</dbReference>
<keyword evidence="9" id="KW-0732">Signal</keyword>
<dbReference type="InterPro" id="IPR011013">
    <property type="entry name" value="Gal_mutarotase_sf_dom"/>
</dbReference>
<organism evidence="10 11">
    <name type="scientific">Alteraurantiacibacter buctensis</name>
    <dbReference type="NCBI Taxonomy" id="1503981"/>
    <lineage>
        <taxon>Bacteria</taxon>
        <taxon>Pseudomonadati</taxon>
        <taxon>Pseudomonadota</taxon>
        <taxon>Alphaproteobacteria</taxon>
        <taxon>Sphingomonadales</taxon>
        <taxon>Erythrobacteraceae</taxon>
        <taxon>Alteraurantiacibacter</taxon>
    </lineage>
</organism>
<dbReference type="GO" id="GO:0030246">
    <property type="term" value="F:carbohydrate binding"/>
    <property type="evidence" value="ECO:0007669"/>
    <property type="project" value="InterPro"/>
</dbReference>
<evidence type="ECO:0000256" key="4">
    <source>
        <dbReference type="ARBA" id="ARBA00023277"/>
    </source>
</evidence>
<evidence type="ECO:0000313" key="11">
    <source>
        <dbReference type="Proteomes" id="UP000466966"/>
    </source>
</evidence>
<dbReference type="CDD" id="cd09019">
    <property type="entry name" value="galactose_mutarotase_like"/>
    <property type="match status" value="1"/>
</dbReference>
<evidence type="ECO:0000256" key="6">
    <source>
        <dbReference type="PIRSR" id="PIRSR005096-1"/>
    </source>
</evidence>
<feature type="active site" description="Proton donor" evidence="6">
    <location>
        <position position="208"/>
    </location>
</feature>
<evidence type="ECO:0000256" key="8">
    <source>
        <dbReference type="PIRSR" id="PIRSR005096-3"/>
    </source>
</evidence>
<dbReference type="AlphaFoldDB" id="A0A844YR48"/>
<evidence type="ECO:0000256" key="9">
    <source>
        <dbReference type="SAM" id="SignalP"/>
    </source>
</evidence>
<dbReference type="InterPro" id="IPR047215">
    <property type="entry name" value="Galactose_mutarotase-like"/>
</dbReference>
<dbReference type="SUPFAM" id="SSF74650">
    <property type="entry name" value="Galactose mutarotase-like"/>
    <property type="match status" value="1"/>
</dbReference>
<dbReference type="PIRSF" id="PIRSF005096">
    <property type="entry name" value="GALM"/>
    <property type="match status" value="1"/>
</dbReference>
<proteinExistence type="inferred from homology"/>
<dbReference type="UniPathway" id="UPA00242"/>
<dbReference type="Pfam" id="PF01263">
    <property type="entry name" value="Aldose_epim"/>
    <property type="match status" value="1"/>
</dbReference>
<dbReference type="InterPro" id="IPR014718">
    <property type="entry name" value="GH-type_carb-bd"/>
</dbReference>
<dbReference type="InterPro" id="IPR008183">
    <property type="entry name" value="Aldose_1/G6P_1-epimerase"/>
</dbReference>
<accession>A0A844YR48</accession>
<feature type="binding site" evidence="8">
    <location>
        <begin position="108"/>
        <end position="109"/>
    </location>
    <ligand>
        <name>beta-D-galactose</name>
        <dbReference type="ChEBI" id="CHEBI:27667"/>
    </ligand>
</feature>
<evidence type="ECO:0000256" key="5">
    <source>
        <dbReference type="PIRNR" id="PIRNR005096"/>
    </source>
</evidence>
<dbReference type="GO" id="GO:0006006">
    <property type="term" value="P:glucose metabolic process"/>
    <property type="evidence" value="ECO:0007669"/>
    <property type="project" value="TreeGrafter"/>
</dbReference>
<comment type="caution">
    <text evidence="10">The sequence shown here is derived from an EMBL/GenBank/DDBJ whole genome shotgun (WGS) entry which is preliminary data.</text>
</comment>
<evidence type="ECO:0000256" key="1">
    <source>
        <dbReference type="ARBA" id="ARBA00005028"/>
    </source>
</evidence>
<evidence type="ECO:0000256" key="2">
    <source>
        <dbReference type="ARBA" id="ARBA00006206"/>
    </source>
</evidence>
<dbReference type="PANTHER" id="PTHR10091">
    <property type="entry name" value="ALDOSE-1-EPIMERASE"/>
    <property type="match status" value="1"/>
</dbReference>
<dbReference type="InterPro" id="IPR015443">
    <property type="entry name" value="Aldose_1-epimerase"/>
</dbReference>
<dbReference type="Gene3D" id="2.70.98.10">
    <property type="match status" value="1"/>
</dbReference>
<comment type="similarity">
    <text evidence="2 5">Belongs to the aldose epimerase family.</text>
</comment>
<name>A0A844YR48_9SPHN</name>
<evidence type="ECO:0000313" key="10">
    <source>
        <dbReference type="EMBL" id="MXO70825.1"/>
    </source>
</evidence>
<feature type="signal peptide" evidence="9">
    <location>
        <begin position="1"/>
        <end position="28"/>
    </location>
</feature>
<dbReference type="GO" id="GO:0004034">
    <property type="term" value="F:aldose 1-epimerase activity"/>
    <property type="evidence" value="ECO:0007669"/>
    <property type="project" value="UniProtKB-EC"/>
</dbReference>
<protein>
    <recommendedName>
        <fullName evidence="5">Aldose 1-epimerase</fullName>
        <ecNumber evidence="5">5.1.3.3</ecNumber>
    </recommendedName>
</protein>
<dbReference type="NCBIfam" id="NF008277">
    <property type="entry name" value="PRK11055.1"/>
    <property type="match status" value="1"/>
</dbReference>
<keyword evidence="3 5" id="KW-0413">Isomerase</keyword>
<reference evidence="10 11" key="1">
    <citation type="submission" date="2019-12" db="EMBL/GenBank/DDBJ databases">
        <title>Genomic-based taxomic classification of the family Erythrobacteraceae.</title>
        <authorList>
            <person name="Xu L."/>
        </authorList>
    </citation>
    <scope>NUCLEOTIDE SEQUENCE [LARGE SCALE GENOMIC DNA]</scope>
    <source>
        <strain evidence="10 11">M0322</strain>
    </source>
</reference>
<dbReference type="Proteomes" id="UP000466966">
    <property type="component" value="Unassembled WGS sequence"/>
</dbReference>
<keyword evidence="4 5" id="KW-0119">Carbohydrate metabolism</keyword>
<evidence type="ECO:0000256" key="3">
    <source>
        <dbReference type="ARBA" id="ARBA00023235"/>
    </source>
</evidence>
<feature type="chain" id="PRO_5032898224" description="Aldose 1-epimerase" evidence="9">
    <location>
        <begin position="29"/>
        <end position="388"/>
    </location>
</feature>
<dbReference type="EMBL" id="WTYV01000001">
    <property type="protein sequence ID" value="MXO70825.1"/>
    <property type="molecule type" value="Genomic_DNA"/>
</dbReference>
<gene>
    <name evidence="10" type="ORF">GRI99_04150</name>
</gene>
<sequence>MMRAAGKRVASAAGAMLAVLALAPAATAGEARRENAGQLADGTPIEAIVLSNSHGITARVLTYGATLQSLLVPGRGGEVADVVLGHDDAADYERFPNFFGVTVGRYANRIAGARFTLDGREYRLPANDGANSLHGGGAGFDKVTWRVVSVESGPVARVVLAHRSPDGDAGYPGNLDVRVTYSLDEQGALGITFDAVTDAPTIVNMTNHALFNMAGAGAPQGAMVNVLTIPATHYTPVDGGLIPTGELRAVAGTVFDFRQPRLIAEGLRAGTDEQIRLGRGYDHNFALDKGVTATPQLAARLEDPASGRVLEVLTTEPGVQFYTGNFLDGTVYGRGNLAYRQGDGIALEPQKFPDAPNQPGFVSARVNPGQPYHHEMVYRVSCDCGAAQ</sequence>
<comment type="pathway">
    <text evidence="1 5">Carbohydrate metabolism; hexose metabolism.</text>
</comment>
<dbReference type="PANTHER" id="PTHR10091:SF0">
    <property type="entry name" value="GALACTOSE MUTAROTASE"/>
    <property type="match status" value="1"/>
</dbReference>
<keyword evidence="11" id="KW-1185">Reference proteome</keyword>
<dbReference type="GO" id="GO:0005737">
    <property type="term" value="C:cytoplasm"/>
    <property type="evidence" value="ECO:0007669"/>
    <property type="project" value="TreeGrafter"/>
</dbReference>
<comment type="catalytic activity">
    <reaction evidence="5">
        <text>alpha-D-glucose = beta-D-glucose</text>
        <dbReference type="Rhea" id="RHEA:10264"/>
        <dbReference type="ChEBI" id="CHEBI:15903"/>
        <dbReference type="ChEBI" id="CHEBI:17925"/>
        <dbReference type="EC" id="5.1.3.3"/>
    </reaction>
</comment>
<dbReference type="OrthoDB" id="9779408at2"/>
<feature type="active site" description="Proton acceptor" evidence="6">
    <location>
        <position position="348"/>
    </location>
</feature>
<feature type="binding site" evidence="7">
    <location>
        <position position="282"/>
    </location>
    <ligand>
        <name>beta-D-galactose</name>
        <dbReference type="ChEBI" id="CHEBI:27667"/>
    </ligand>
</feature>
<dbReference type="EC" id="5.1.3.3" evidence="5"/>